<feature type="compositionally biased region" description="Polar residues" evidence="1">
    <location>
        <begin position="531"/>
        <end position="542"/>
    </location>
</feature>
<feature type="region of interest" description="Disordered" evidence="1">
    <location>
        <begin position="413"/>
        <end position="432"/>
    </location>
</feature>
<comment type="caution">
    <text evidence="2">The sequence shown here is derived from an EMBL/GenBank/DDBJ whole genome shotgun (WGS) entry which is preliminary data.</text>
</comment>
<keyword evidence="3" id="KW-1185">Reference proteome</keyword>
<accession>A0AAD5JNG8</accession>
<protein>
    <recommendedName>
        <fullName evidence="4">DUF4283 domain-containing protein</fullName>
    </recommendedName>
</protein>
<proteinExistence type="predicted"/>
<evidence type="ECO:0000256" key="1">
    <source>
        <dbReference type="SAM" id="MobiDB-lite"/>
    </source>
</evidence>
<dbReference type="AlphaFoldDB" id="A0AAD5JNG8"/>
<evidence type="ECO:0000313" key="2">
    <source>
        <dbReference type="EMBL" id="KAI9196867.1"/>
    </source>
</evidence>
<organism evidence="2 3">
    <name type="scientific">Acer negundo</name>
    <name type="common">Box elder</name>
    <dbReference type="NCBI Taxonomy" id="4023"/>
    <lineage>
        <taxon>Eukaryota</taxon>
        <taxon>Viridiplantae</taxon>
        <taxon>Streptophyta</taxon>
        <taxon>Embryophyta</taxon>
        <taxon>Tracheophyta</taxon>
        <taxon>Spermatophyta</taxon>
        <taxon>Magnoliopsida</taxon>
        <taxon>eudicotyledons</taxon>
        <taxon>Gunneridae</taxon>
        <taxon>Pentapetalae</taxon>
        <taxon>rosids</taxon>
        <taxon>malvids</taxon>
        <taxon>Sapindales</taxon>
        <taxon>Sapindaceae</taxon>
        <taxon>Hippocastanoideae</taxon>
        <taxon>Acereae</taxon>
        <taxon>Acer</taxon>
    </lineage>
</organism>
<sequence length="591" mass="67740">MHVYGLPIVAKLASVGWNNREAGRTRTKDANHATYERIRKEVSTQRSQSFVEVLKGEQRTDKGVQKDKEEKILKMKWNSKLGDKGWLRKFVVGTLKNFSTVATVNKRLSSRGITFFSTYVGDKSIIWFFETEQDREGFMNKKFFWEDCFTSMSLCSESLNTLTRLVWINVTGMPLSHWCSDFFTKQGWMLREPIFIYEEITSRRRLERGRILVLISQDQPQVSRIQFEDGNHYFPLNIEEEDAPVDVTWVESFLCLEKFFFPRGLDDFLFKENLDGAQGDAVGEVSSLNMRLFQNNLTGKTASCRAKVTELVISALDKGKHAYVHKPKPRPKLLASKYPKLNLEKRSQLEREAYNGDDSSTSSDDNQATELYSEFSSFRGESSRQQIMSNKRDKVKWAIDSRLTDVMGHSDENQDWAITGSSNSSGKDGPIRPHKRALMVRLIEMLEDGQINSVLATEPNTEVPDSFFEEVHNEGESRHAPKQRDNLISVVLNIENEEGDKKARGVEASGVSRPQTLNNTKKGRGKKKNLFSQRQSMRTQKSASHEKVKHEEIRIEVVDTEGFSRIWSLEEEIVKVIETGVALGIDFKVKE</sequence>
<reference evidence="2" key="1">
    <citation type="journal article" date="2022" name="Plant J.">
        <title>Strategies of tolerance reflected in two North American maple genomes.</title>
        <authorList>
            <person name="McEvoy S.L."/>
            <person name="Sezen U.U."/>
            <person name="Trouern-Trend A."/>
            <person name="McMahon S.M."/>
            <person name="Schaberg P.G."/>
            <person name="Yang J."/>
            <person name="Wegrzyn J.L."/>
            <person name="Swenson N.G."/>
        </authorList>
    </citation>
    <scope>NUCLEOTIDE SEQUENCE</scope>
    <source>
        <strain evidence="2">91603</strain>
    </source>
</reference>
<feature type="region of interest" description="Disordered" evidence="1">
    <location>
        <begin position="501"/>
        <end position="549"/>
    </location>
</feature>
<evidence type="ECO:0000313" key="3">
    <source>
        <dbReference type="Proteomes" id="UP001064489"/>
    </source>
</evidence>
<name>A0AAD5JNG8_ACENE</name>
<evidence type="ECO:0008006" key="4">
    <source>
        <dbReference type="Google" id="ProtNLM"/>
    </source>
</evidence>
<dbReference type="Proteomes" id="UP001064489">
    <property type="component" value="Chromosome 1"/>
</dbReference>
<reference evidence="2" key="2">
    <citation type="submission" date="2023-02" db="EMBL/GenBank/DDBJ databases">
        <authorList>
            <person name="Swenson N.G."/>
            <person name="Wegrzyn J.L."/>
            <person name="Mcevoy S.L."/>
        </authorList>
    </citation>
    <scope>NUCLEOTIDE SEQUENCE</scope>
    <source>
        <strain evidence="2">91603</strain>
        <tissue evidence="2">Leaf</tissue>
    </source>
</reference>
<gene>
    <name evidence="2" type="ORF">LWI28_027645</name>
</gene>
<dbReference type="EMBL" id="JAJSOW010000003">
    <property type="protein sequence ID" value="KAI9196867.1"/>
    <property type="molecule type" value="Genomic_DNA"/>
</dbReference>